<keyword evidence="3" id="KW-1185">Reference proteome</keyword>
<reference evidence="2" key="1">
    <citation type="submission" date="2021-02" db="EMBL/GenBank/DDBJ databases">
        <authorList>
            <person name="Dougan E. K."/>
            <person name="Rhodes N."/>
            <person name="Thang M."/>
            <person name="Chan C."/>
        </authorList>
    </citation>
    <scope>NUCLEOTIDE SEQUENCE</scope>
</reference>
<evidence type="ECO:0000256" key="1">
    <source>
        <dbReference type="SAM" id="MobiDB-lite"/>
    </source>
</evidence>
<comment type="caution">
    <text evidence="2">The sequence shown here is derived from an EMBL/GenBank/DDBJ whole genome shotgun (WGS) entry which is preliminary data.</text>
</comment>
<dbReference type="EMBL" id="CAJNNV010014146">
    <property type="protein sequence ID" value="CAE8602319.1"/>
    <property type="molecule type" value="Genomic_DNA"/>
</dbReference>
<organism evidence="2 3">
    <name type="scientific">Polarella glacialis</name>
    <name type="common">Dinoflagellate</name>
    <dbReference type="NCBI Taxonomy" id="89957"/>
    <lineage>
        <taxon>Eukaryota</taxon>
        <taxon>Sar</taxon>
        <taxon>Alveolata</taxon>
        <taxon>Dinophyceae</taxon>
        <taxon>Suessiales</taxon>
        <taxon>Suessiaceae</taxon>
        <taxon>Polarella</taxon>
    </lineage>
</organism>
<feature type="non-terminal residue" evidence="2">
    <location>
        <position position="1"/>
    </location>
</feature>
<sequence length="101" mass="11606">QQQQQQLQHNNNNKEQRSRGITKFRQSLVGTDNGNPLQIGTLGKPKRHHRINCWRRCVDGKGVNGKVLAKPGNDCNDFEGLEHHLVEERNLSNCFLYCRQG</sequence>
<accession>A0A813ENR7</accession>
<dbReference type="Proteomes" id="UP000654075">
    <property type="component" value="Unassembled WGS sequence"/>
</dbReference>
<feature type="compositionally biased region" description="Polar residues" evidence="1">
    <location>
        <begin position="24"/>
        <end position="38"/>
    </location>
</feature>
<dbReference type="AlphaFoldDB" id="A0A813ENR7"/>
<proteinExistence type="predicted"/>
<evidence type="ECO:0000313" key="3">
    <source>
        <dbReference type="Proteomes" id="UP000654075"/>
    </source>
</evidence>
<feature type="compositionally biased region" description="Low complexity" evidence="1">
    <location>
        <begin position="1"/>
        <end position="11"/>
    </location>
</feature>
<name>A0A813ENR7_POLGL</name>
<gene>
    <name evidence="2" type="ORF">PGLA1383_LOCUS20566</name>
</gene>
<feature type="region of interest" description="Disordered" evidence="1">
    <location>
        <begin position="1"/>
        <end position="43"/>
    </location>
</feature>
<protein>
    <submittedName>
        <fullName evidence="2">Uncharacterized protein</fullName>
    </submittedName>
</protein>
<evidence type="ECO:0000313" key="2">
    <source>
        <dbReference type="EMBL" id="CAE8602319.1"/>
    </source>
</evidence>